<dbReference type="InterPro" id="IPR001781">
    <property type="entry name" value="Znf_LIM"/>
</dbReference>
<dbReference type="PANTHER" id="PTHR15468:SF2">
    <property type="entry name" value="ZINC FINGER PROTEIN 185"/>
    <property type="match status" value="1"/>
</dbReference>
<evidence type="ECO:0000256" key="3">
    <source>
        <dbReference type="ARBA" id="ARBA00023038"/>
    </source>
</evidence>
<keyword evidence="1 4" id="KW-0479">Metal-binding</keyword>
<feature type="region of interest" description="Disordered" evidence="5">
    <location>
        <begin position="174"/>
        <end position="193"/>
    </location>
</feature>
<feature type="region of interest" description="Disordered" evidence="5">
    <location>
        <begin position="630"/>
        <end position="662"/>
    </location>
</feature>
<sequence>MSSEGDRAAVLRTTTVRTKLRGDGSWLQRRDEPQAETQEEEMPWLAEVRARRLNGAPIETSPVSSPVKATPPPVKSDTQSKPATQGYLIRGVFTKLEKPASTPSSNGTSTTKTFTKKPSETYKRIAPHIVRNTSENPEGQLSLEEQERRTEAALHVMKTKAAKKRSYVLSAAKLYETKDTQPDTSLATSGPSFMAKRVEIFDDVNSAAEPSPAVPPTSAASAPAPKPQSASSTDTIAALSNTLISLDTNPSSAENDKQELAEEEGGPVDSPTPEDSVEQEPDTAPRDGEPITGDLLGFSDGPEEPAEPVPSSPGRWSQDLLTGLGGLSVQQQEEEKQTDETAVETQSSATTEETMESPTSEESDCIMAIELPELVAPNIPKPMPIGVEQVVYKFSPIQYEPTYKMEEDVPIVVEKQLHHYFLEEEKVEEEDEGNEAGEEEENDDDEEEGKAEEEEENEEEKVEEENEENEEDKVEEEEENEEEKVEEEEENEEDKVQEEEENEEEEKVEEEEKNEEEEKVEEEDEEKEKVEEEEEDEGKVEEDEEEDQKVEAEDESEEEKDEEKDKESSQGSWNTTWEIPHEASTVESQETETEDKAGDQQTVIMFERKSTENDSPWDKWMTPTVYTISTGTEDGDEEEVKEEERPAVVAEEQRVPTPEPESKKPFVYVKEYVDASESLLNLRDPLNGSDDFTSSSISYSYSSPSSYTRLSPSSTCTYCGKQVGNDAKISIEHLNINCHPDCFKCDVCSRPMGDLLHSMFLHNQKVHCESCYATVI</sequence>
<dbReference type="Proteomes" id="UP000261500">
    <property type="component" value="Unplaced"/>
</dbReference>
<proteinExistence type="predicted"/>
<dbReference type="Ensembl" id="ENSPLAT00000001643.1">
    <property type="protein sequence ID" value="ENSPLAP00000009189.1"/>
    <property type="gene ID" value="ENSPLAG00000000722.1"/>
</dbReference>
<reference evidence="7" key="2">
    <citation type="submission" date="2025-09" db="UniProtKB">
        <authorList>
            <consortium name="Ensembl"/>
        </authorList>
    </citation>
    <scope>IDENTIFICATION</scope>
</reference>
<feature type="region of interest" description="Disordered" evidence="5">
    <location>
        <begin position="1"/>
        <end position="148"/>
    </location>
</feature>
<evidence type="ECO:0000259" key="6">
    <source>
        <dbReference type="PROSITE" id="PS50023"/>
    </source>
</evidence>
<dbReference type="CDD" id="cd08368">
    <property type="entry name" value="LIM"/>
    <property type="match status" value="1"/>
</dbReference>
<organism evidence="7 8">
    <name type="scientific">Poecilia latipinna</name>
    <name type="common">sailfin molly</name>
    <dbReference type="NCBI Taxonomy" id="48699"/>
    <lineage>
        <taxon>Eukaryota</taxon>
        <taxon>Metazoa</taxon>
        <taxon>Chordata</taxon>
        <taxon>Craniata</taxon>
        <taxon>Vertebrata</taxon>
        <taxon>Euteleostomi</taxon>
        <taxon>Actinopterygii</taxon>
        <taxon>Neopterygii</taxon>
        <taxon>Teleostei</taxon>
        <taxon>Neoteleostei</taxon>
        <taxon>Acanthomorphata</taxon>
        <taxon>Ovalentaria</taxon>
        <taxon>Atherinomorphae</taxon>
        <taxon>Cyprinodontiformes</taxon>
        <taxon>Poeciliidae</taxon>
        <taxon>Poeciliinae</taxon>
        <taxon>Poecilia</taxon>
    </lineage>
</organism>
<evidence type="ECO:0000313" key="7">
    <source>
        <dbReference type="Ensembl" id="ENSPLAP00000009189.1"/>
    </source>
</evidence>
<evidence type="ECO:0000313" key="8">
    <source>
        <dbReference type="Proteomes" id="UP000261500"/>
    </source>
</evidence>
<feature type="region of interest" description="Disordered" evidence="5">
    <location>
        <begin position="204"/>
        <end position="366"/>
    </location>
</feature>
<name>A0A3B3U965_9TELE</name>
<evidence type="ECO:0000256" key="1">
    <source>
        <dbReference type="ARBA" id="ARBA00022723"/>
    </source>
</evidence>
<feature type="compositionally biased region" description="Acidic residues" evidence="5">
    <location>
        <begin position="425"/>
        <end position="562"/>
    </location>
</feature>
<dbReference type="GO" id="GO:0046872">
    <property type="term" value="F:metal ion binding"/>
    <property type="evidence" value="ECO:0007669"/>
    <property type="project" value="UniProtKB-KW"/>
</dbReference>
<reference evidence="7" key="1">
    <citation type="submission" date="2025-08" db="UniProtKB">
        <authorList>
            <consortium name="Ensembl"/>
        </authorList>
    </citation>
    <scope>IDENTIFICATION</scope>
</reference>
<dbReference type="Pfam" id="PF00412">
    <property type="entry name" value="LIM"/>
    <property type="match status" value="1"/>
</dbReference>
<keyword evidence="8" id="KW-1185">Reference proteome</keyword>
<keyword evidence="3 4" id="KW-0440">LIM domain</keyword>
<accession>A0A3B3U965</accession>
<feature type="compositionally biased region" description="Low complexity" evidence="5">
    <location>
        <begin position="104"/>
        <end position="113"/>
    </location>
</feature>
<evidence type="ECO:0000256" key="4">
    <source>
        <dbReference type="PROSITE-ProRule" id="PRU00125"/>
    </source>
</evidence>
<feature type="compositionally biased region" description="Basic and acidic residues" evidence="5">
    <location>
        <begin position="642"/>
        <end position="662"/>
    </location>
</feature>
<dbReference type="InterPro" id="IPR052621">
    <property type="entry name" value="Cell_Prolif/Cornif_Regul"/>
</dbReference>
<dbReference type="PROSITE" id="PS00478">
    <property type="entry name" value="LIM_DOMAIN_1"/>
    <property type="match status" value="1"/>
</dbReference>
<feature type="compositionally biased region" description="Low complexity" evidence="5">
    <location>
        <begin position="206"/>
        <end position="232"/>
    </location>
</feature>
<dbReference type="AlphaFoldDB" id="A0A3B3U965"/>
<dbReference type="PROSITE" id="PS50023">
    <property type="entry name" value="LIM_DOMAIN_2"/>
    <property type="match status" value="1"/>
</dbReference>
<evidence type="ECO:0000256" key="2">
    <source>
        <dbReference type="ARBA" id="ARBA00022833"/>
    </source>
</evidence>
<dbReference type="GeneTree" id="ENSGT00530000063872"/>
<feature type="compositionally biased region" description="Polar residues" evidence="5">
    <location>
        <begin position="233"/>
        <end position="253"/>
    </location>
</feature>
<feature type="compositionally biased region" description="Polar residues" evidence="5">
    <location>
        <begin position="182"/>
        <end position="191"/>
    </location>
</feature>
<dbReference type="SMART" id="SM00132">
    <property type="entry name" value="LIM"/>
    <property type="match status" value="1"/>
</dbReference>
<feature type="compositionally biased region" description="Low complexity" evidence="5">
    <location>
        <begin position="343"/>
        <end position="352"/>
    </location>
</feature>
<feature type="domain" description="LIM zinc-binding" evidence="6">
    <location>
        <begin position="714"/>
        <end position="776"/>
    </location>
</feature>
<dbReference type="Gene3D" id="2.10.110.10">
    <property type="entry name" value="Cysteine Rich Protein"/>
    <property type="match status" value="1"/>
</dbReference>
<dbReference type="PANTHER" id="PTHR15468">
    <property type="entry name" value="ZNF185"/>
    <property type="match status" value="1"/>
</dbReference>
<feature type="region of interest" description="Disordered" evidence="5">
    <location>
        <begin position="422"/>
        <end position="602"/>
    </location>
</feature>
<feature type="compositionally biased region" description="Acidic residues" evidence="5">
    <location>
        <begin position="353"/>
        <end position="364"/>
    </location>
</feature>
<protein>
    <recommendedName>
        <fullName evidence="6">LIM zinc-binding domain-containing protein</fullName>
    </recommendedName>
</protein>
<keyword evidence="2 4" id="KW-0862">Zinc</keyword>
<evidence type="ECO:0000256" key="5">
    <source>
        <dbReference type="SAM" id="MobiDB-lite"/>
    </source>
</evidence>